<evidence type="ECO:0000256" key="1">
    <source>
        <dbReference type="SAM" id="Phobius"/>
    </source>
</evidence>
<feature type="transmembrane region" description="Helical" evidence="1">
    <location>
        <begin position="248"/>
        <end position="268"/>
    </location>
</feature>
<feature type="transmembrane region" description="Helical" evidence="1">
    <location>
        <begin position="144"/>
        <end position="170"/>
    </location>
</feature>
<dbReference type="InterPro" id="IPR036927">
    <property type="entry name" value="Cyt_c_oxase-like_su1_sf"/>
</dbReference>
<protein>
    <submittedName>
        <fullName evidence="2">Uncharacterized protein</fullName>
    </submittedName>
</protein>
<name>A0A165Y2E2_9BACI</name>
<accession>A0A165Y2E2</accession>
<organism evidence="2 3">
    <name type="scientific">Aeribacillus pallidus</name>
    <dbReference type="NCBI Taxonomy" id="33936"/>
    <lineage>
        <taxon>Bacteria</taxon>
        <taxon>Bacillati</taxon>
        <taxon>Bacillota</taxon>
        <taxon>Bacilli</taxon>
        <taxon>Bacillales</taxon>
        <taxon>Bacillaceae</taxon>
        <taxon>Aeribacillus</taxon>
    </lineage>
</organism>
<dbReference type="EMBL" id="LWBR01000017">
    <property type="protein sequence ID" value="KZN96653.1"/>
    <property type="molecule type" value="Genomic_DNA"/>
</dbReference>
<reference evidence="2 3" key="1">
    <citation type="submission" date="2016-04" db="EMBL/GenBank/DDBJ databases">
        <title>Draft genome sequence of Aeribacillus pallidus 8m3 from petroleum reservoir.</title>
        <authorList>
            <person name="Poltaraus A.B."/>
            <person name="Nazina T.N."/>
            <person name="Tourova T.P."/>
            <person name="Malakho S.M."/>
            <person name="Korshunova A.V."/>
            <person name="Sokolova D.S."/>
        </authorList>
    </citation>
    <scope>NUCLEOTIDE SEQUENCE [LARGE SCALE GENOMIC DNA]</scope>
    <source>
        <strain evidence="2 3">8m3</strain>
    </source>
</reference>
<keyword evidence="1" id="KW-0812">Transmembrane</keyword>
<keyword evidence="1" id="KW-0472">Membrane</keyword>
<dbReference type="RefSeq" id="WP_063387669.1">
    <property type="nucleotide sequence ID" value="NZ_LWBR01000017.1"/>
</dbReference>
<feature type="transmembrane region" description="Helical" evidence="1">
    <location>
        <begin position="114"/>
        <end position="132"/>
    </location>
</feature>
<feature type="transmembrane region" description="Helical" evidence="1">
    <location>
        <begin position="280"/>
        <end position="301"/>
    </location>
</feature>
<dbReference type="OrthoDB" id="5245199at2"/>
<feature type="transmembrane region" description="Helical" evidence="1">
    <location>
        <begin position="364"/>
        <end position="384"/>
    </location>
</feature>
<dbReference type="SUPFAM" id="SSF81442">
    <property type="entry name" value="Cytochrome c oxidase subunit I-like"/>
    <property type="match status" value="1"/>
</dbReference>
<dbReference type="Gene3D" id="1.20.210.10">
    <property type="entry name" value="Cytochrome c oxidase-like, subunit I domain"/>
    <property type="match status" value="2"/>
</dbReference>
<feature type="transmembrane region" description="Helical" evidence="1">
    <location>
        <begin position="47"/>
        <end position="74"/>
    </location>
</feature>
<dbReference type="Proteomes" id="UP000076476">
    <property type="component" value="Unassembled WGS sequence"/>
</dbReference>
<evidence type="ECO:0000313" key="3">
    <source>
        <dbReference type="Proteomes" id="UP000076476"/>
    </source>
</evidence>
<evidence type="ECO:0000313" key="2">
    <source>
        <dbReference type="EMBL" id="KZN96653.1"/>
    </source>
</evidence>
<comment type="caution">
    <text evidence="2">The sequence shown here is derived from an EMBL/GenBank/DDBJ whole genome shotgun (WGS) entry which is preliminary data.</text>
</comment>
<gene>
    <name evidence="2" type="ORF">AZI98_07550</name>
</gene>
<keyword evidence="1" id="KW-1133">Transmembrane helix</keyword>
<feature type="transmembrane region" description="Helical" evidence="1">
    <location>
        <begin position="182"/>
        <end position="201"/>
    </location>
</feature>
<feature type="transmembrane region" description="Helical" evidence="1">
    <location>
        <begin position="12"/>
        <end position="35"/>
    </location>
</feature>
<feature type="transmembrane region" description="Helical" evidence="1">
    <location>
        <begin position="390"/>
        <end position="414"/>
    </location>
</feature>
<feature type="transmembrane region" description="Helical" evidence="1">
    <location>
        <begin position="313"/>
        <end position="340"/>
    </location>
</feature>
<proteinExistence type="predicted"/>
<dbReference type="AlphaFoldDB" id="A0A165Y2E2"/>
<dbReference type="STRING" id="33936.AZI98_07550"/>
<keyword evidence="3" id="KW-1185">Reference proteome</keyword>
<feature type="transmembrane region" description="Helical" evidence="1">
    <location>
        <begin position="222"/>
        <end position="242"/>
    </location>
</feature>
<sequence length="415" mass="46751">MMTANHTYETNIRIPFSFIIFGLLAFFLSQILLFLSTRQLSTGEMRLPVVLSAVHLLVIGFALMTAMGAMYQLVPVVFLTPIWNESFAFIQMVVTSLGILSFSISLAFNIQMAIFSGLLLTCGIVMFLWQMFMTLKKQKKRTVITLFVGTALICLLLTIGLGLTLAYHFWSGRQLIDHDLIFKAHILLGFSGWFTLLIFGFSYKMVPMFSLAHHFSMNTARYVYIFYISGLVLTFISFITANDRLLSAGLQLLAVGYGLFAYHMFAILKKRMKKKLDKPFLFALLAIVVGVILHIAAAGFSFESEIHSRIFSIIIYCYLFGWIVLSIIGYLYKIVPFLWWTHRYSKKIGKEAVPTLKQMINEKWIVMECCLFVASLIGMIAALASSSTGLFYLAQGGMVLFSGLFACTIGSVLLK</sequence>